<dbReference type="EMBL" id="GBRH01158825">
    <property type="protein sequence ID" value="JAE39071.1"/>
    <property type="molecule type" value="Transcribed_RNA"/>
</dbReference>
<reference evidence="1" key="2">
    <citation type="journal article" date="2015" name="Data Brief">
        <title>Shoot transcriptome of the giant reed, Arundo donax.</title>
        <authorList>
            <person name="Barrero R.A."/>
            <person name="Guerrero F.D."/>
            <person name="Moolhuijzen P."/>
            <person name="Goolsby J.A."/>
            <person name="Tidwell J."/>
            <person name="Bellgard S.E."/>
            <person name="Bellgard M.I."/>
        </authorList>
    </citation>
    <scope>NUCLEOTIDE SEQUENCE</scope>
    <source>
        <tissue evidence="1">Shoot tissue taken approximately 20 cm above the soil surface</tissue>
    </source>
</reference>
<reference evidence="1" key="1">
    <citation type="submission" date="2014-09" db="EMBL/GenBank/DDBJ databases">
        <authorList>
            <person name="Magalhaes I.L.F."/>
            <person name="Oliveira U."/>
            <person name="Santos F.R."/>
            <person name="Vidigal T.H.D.A."/>
            <person name="Brescovit A.D."/>
            <person name="Santos A.J."/>
        </authorList>
    </citation>
    <scope>NUCLEOTIDE SEQUENCE</scope>
    <source>
        <tissue evidence="1">Shoot tissue taken approximately 20 cm above the soil surface</tissue>
    </source>
</reference>
<organism evidence="1">
    <name type="scientific">Arundo donax</name>
    <name type="common">Giant reed</name>
    <name type="synonym">Donax arundinaceus</name>
    <dbReference type="NCBI Taxonomy" id="35708"/>
    <lineage>
        <taxon>Eukaryota</taxon>
        <taxon>Viridiplantae</taxon>
        <taxon>Streptophyta</taxon>
        <taxon>Embryophyta</taxon>
        <taxon>Tracheophyta</taxon>
        <taxon>Spermatophyta</taxon>
        <taxon>Magnoliopsida</taxon>
        <taxon>Liliopsida</taxon>
        <taxon>Poales</taxon>
        <taxon>Poaceae</taxon>
        <taxon>PACMAD clade</taxon>
        <taxon>Arundinoideae</taxon>
        <taxon>Arundineae</taxon>
        <taxon>Arundo</taxon>
    </lineage>
</organism>
<sequence>MSSFHNQEKKDSRPTY</sequence>
<accession>A0A0A9HW24</accession>
<dbReference type="AlphaFoldDB" id="A0A0A9HW24"/>
<name>A0A0A9HW24_ARUDO</name>
<protein>
    <submittedName>
        <fullName evidence="1">Uncharacterized protein</fullName>
    </submittedName>
</protein>
<evidence type="ECO:0000313" key="1">
    <source>
        <dbReference type="EMBL" id="JAE39071.1"/>
    </source>
</evidence>
<proteinExistence type="predicted"/>